<dbReference type="RefSeq" id="WP_322465419.1">
    <property type="nucleotide sequence ID" value="NZ_JAXOJX010000013.1"/>
</dbReference>
<dbReference type="InterPro" id="IPR019289">
    <property type="entry name" value="Phage_tail_E/E"/>
</dbReference>
<evidence type="ECO:0000313" key="2">
    <source>
        <dbReference type="Proteomes" id="UP001293718"/>
    </source>
</evidence>
<accession>A0ABU5IE98</accession>
<comment type="caution">
    <text evidence="1">The sequence shown here is derived from an EMBL/GenBank/DDBJ whole genome shotgun (WGS) entry which is preliminary data.</text>
</comment>
<gene>
    <name evidence="1" type="ORF">SM757_10460</name>
</gene>
<dbReference type="Pfam" id="PF10109">
    <property type="entry name" value="Phage_TAC_7"/>
    <property type="match status" value="1"/>
</dbReference>
<dbReference type="Proteomes" id="UP001293718">
    <property type="component" value="Unassembled WGS sequence"/>
</dbReference>
<proteinExistence type="predicted"/>
<keyword evidence="2" id="KW-1185">Reference proteome</keyword>
<evidence type="ECO:0000313" key="1">
    <source>
        <dbReference type="EMBL" id="MDZ5456990.1"/>
    </source>
</evidence>
<reference evidence="1 2" key="1">
    <citation type="submission" date="2023-11" db="EMBL/GenBank/DDBJ databases">
        <title>Draft genome of Azohydromonas lata strain H1 (DSM1123), a polyhydroxyalkanoate producer.</title>
        <authorList>
            <person name="Traversa D."/>
            <person name="D'Addabbo P."/>
            <person name="Pazzani C."/>
            <person name="Manzari C."/>
            <person name="Chiara M."/>
            <person name="Scrascia M."/>
        </authorList>
    </citation>
    <scope>NUCLEOTIDE SEQUENCE [LARGE SCALE GENOMIC DNA]</scope>
    <source>
        <strain evidence="1 2">H1</strain>
    </source>
</reference>
<dbReference type="EMBL" id="JAXOJX010000013">
    <property type="protein sequence ID" value="MDZ5456990.1"/>
    <property type="molecule type" value="Genomic_DNA"/>
</dbReference>
<sequence>MSIDATLSKPITLDTPVQRGETKITEIQVRKPNAGELRGVQLVPLMNMDVTALQTVLPRVTVPPLLAPEVQRMDAADLVQLGTEVVAFLLPKAARPAESPTE</sequence>
<protein>
    <submittedName>
        <fullName evidence="1">Phage tail assembly protein</fullName>
    </submittedName>
</protein>
<organism evidence="1 2">
    <name type="scientific">Azohydromonas lata</name>
    <dbReference type="NCBI Taxonomy" id="45677"/>
    <lineage>
        <taxon>Bacteria</taxon>
        <taxon>Pseudomonadati</taxon>
        <taxon>Pseudomonadota</taxon>
        <taxon>Betaproteobacteria</taxon>
        <taxon>Burkholderiales</taxon>
        <taxon>Sphaerotilaceae</taxon>
        <taxon>Azohydromonas</taxon>
    </lineage>
</organism>
<name>A0ABU5IE98_9BURK</name>